<sequence length="571" mass="65206">MIVEICSRAKLMKEEDGSEVWGVKVQEQLCFEHSKQSKIFVYGSGQSEQRYDPDPPPELATTTGIRDLLPENLSGKTDVRKSELLHKGLGAANELSPTPIGSAIPVEVGVGERLPSVDSNRPRLRNSDAIIEIVLLDSVDEKDIDGEDFKEDIAQMDTKHCSFLHHNCKMQSSTIRKNIYGDRVRPFPLDGSYQYWPGFELSAGIFGTFHEERKKLESHSWSDCDRNPGPRHGRTADTSTDLCKCLDNLHTRRRKDEEHVSGEKAKKEEFLHCYRTQKDSSRKQRERDVCLDERKDKRRLRCGPDYHHSDEHREESWHQKGRNDRPRLKQTPEDNQSKRVREVRRTGSYQSSCSDCSANRFDSEMNIAEHKKIRMKSNGFKRVQKNIPSPSKRKKYDHGSYSNEKVSMEGSNEQASEKSLKTVPTDSCDSGQLKSSSSAAFTKKCHHGQQIPKDCHSSRKQREDASSSNSQRHSKRGRSKLERWTSNDEDSVDSLDSQTCVDEERVAGDLNIQIGEDAEKLKKQNKMPNVKDLRGNRTMESKSTAMIQNETAADSEIKHECPARKRKWVGS</sequence>
<feature type="region of interest" description="Disordered" evidence="1">
    <location>
        <begin position="533"/>
        <end position="571"/>
    </location>
</feature>
<evidence type="ECO:0000313" key="3">
    <source>
        <dbReference type="Proteomes" id="UP000325577"/>
    </source>
</evidence>
<dbReference type="AlphaFoldDB" id="A0A5J4ZUW2"/>
<reference evidence="2 3" key="1">
    <citation type="submission" date="2019-09" db="EMBL/GenBank/DDBJ databases">
        <title>A chromosome-level genome assembly of the Chinese tupelo Nyssa sinensis.</title>
        <authorList>
            <person name="Yang X."/>
            <person name="Kang M."/>
            <person name="Yang Y."/>
            <person name="Xiong H."/>
            <person name="Wang M."/>
            <person name="Zhang Z."/>
            <person name="Wang Z."/>
            <person name="Wu H."/>
            <person name="Ma T."/>
            <person name="Liu J."/>
            <person name="Xi Z."/>
        </authorList>
    </citation>
    <scope>NUCLEOTIDE SEQUENCE [LARGE SCALE GENOMIC DNA]</scope>
    <source>
        <strain evidence="2">J267</strain>
        <tissue evidence="2">Leaf</tissue>
    </source>
</reference>
<dbReference type="Proteomes" id="UP000325577">
    <property type="component" value="Linkage Group LG5"/>
</dbReference>
<feature type="region of interest" description="Disordered" evidence="1">
    <location>
        <begin position="372"/>
        <end position="498"/>
    </location>
</feature>
<accession>A0A5J4ZUW2</accession>
<feature type="compositionally biased region" description="Basic and acidic residues" evidence="1">
    <location>
        <begin position="302"/>
        <end position="345"/>
    </location>
</feature>
<feature type="compositionally biased region" description="Polar residues" evidence="1">
    <location>
        <begin position="422"/>
        <end position="440"/>
    </location>
</feature>
<feature type="compositionally biased region" description="Polar residues" evidence="1">
    <location>
        <begin position="541"/>
        <end position="552"/>
    </location>
</feature>
<dbReference type="PANTHER" id="PTHR36884:SF1">
    <property type="entry name" value="FIP1[V]-LIKE PROTEIN"/>
    <property type="match status" value="1"/>
</dbReference>
<dbReference type="OrthoDB" id="1837427at2759"/>
<proteinExistence type="predicted"/>
<dbReference type="GO" id="GO:0016607">
    <property type="term" value="C:nuclear speck"/>
    <property type="evidence" value="ECO:0007669"/>
    <property type="project" value="TreeGrafter"/>
</dbReference>
<dbReference type="PANTHER" id="PTHR36884">
    <property type="entry name" value="FIP1[III]-LIKE PROTEIN"/>
    <property type="match status" value="1"/>
</dbReference>
<evidence type="ECO:0000313" key="2">
    <source>
        <dbReference type="EMBL" id="KAA8521674.1"/>
    </source>
</evidence>
<keyword evidence="3" id="KW-1185">Reference proteome</keyword>
<feature type="region of interest" description="Disordered" evidence="1">
    <location>
        <begin position="301"/>
        <end position="355"/>
    </location>
</feature>
<protein>
    <submittedName>
        <fullName evidence="2">Uncharacterized protein</fullName>
    </submittedName>
</protein>
<name>A0A5J4ZUW2_9ASTE</name>
<evidence type="ECO:0000256" key="1">
    <source>
        <dbReference type="SAM" id="MobiDB-lite"/>
    </source>
</evidence>
<organism evidence="2 3">
    <name type="scientific">Nyssa sinensis</name>
    <dbReference type="NCBI Taxonomy" id="561372"/>
    <lineage>
        <taxon>Eukaryota</taxon>
        <taxon>Viridiplantae</taxon>
        <taxon>Streptophyta</taxon>
        <taxon>Embryophyta</taxon>
        <taxon>Tracheophyta</taxon>
        <taxon>Spermatophyta</taxon>
        <taxon>Magnoliopsida</taxon>
        <taxon>eudicotyledons</taxon>
        <taxon>Gunneridae</taxon>
        <taxon>Pentapetalae</taxon>
        <taxon>asterids</taxon>
        <taxon>Cornales</taxon>
        <taxon>Nyssaceae</taxon>
        <taxon>Nyssa</taxon>
    </lineage>
</organism>
<dbReference type="InterPro" id="IPR044976">
    <property type="entry name" value="FIPS5/FIPS3-like"/>
</dbReference>
<feature type="compositionally biased region" description="Basic and acidic residues" evidence="1">
    <location>
        <begin position="453"/>
        <end position="465"/>
    </location>
</feature>
<dbReference type="GO" id="GO:0006397">
    <property type="term" value="P:mRNA processing"/>
    <property type="evidence" value="ECO:0007669"/>
    <property type="project" value="InterPro"/>
</dbReference>
<dbReference type="GO" id="GO:0003723">
    <property type="term" value="F:RNA binding"/>
    <property type="evidence" value="ECO:0007669"/>
    <property type="project" value="TreeGrafter"/>
</dbReference>
<gene>
    <name evidence="2" type="ORF">F0562_012336</name>
</gene>
<dbReference type="EMBL" id="CM018048">
    <property type="protein sequence ID" value="KAA8521674.1"/>
    <property type="molecule type" value="Genomic_DNA"/>
</dbReference>
<feature type="compositionally biased region" description="Polar residues" evidence="1">
    <location>
        <begin position="400"/>
        <end position="414"/>
    </location>
</feature>